<evidence type="ECO:0000259" key="1">
    <source>
        <dbReference type="SMART" id="SM00635"/>
    </source>
</evidence>
<proteinExistence type="predicted"/>
<sequence length="256" mass="27879">MGCGADTRDTSGTMADIDKWITEYDFTGSGYIILNGRFASKGNVWELQDLDLKPNKAGTSFVVGEKITLSPIYTPASTNTDKTLKWSSSNPSVAAVKNGVVTALAPGKVTITATAKNGVSETTEFTVTASSHAATDFSIMLDGKNVTDQKVTVNKDQLYTLQIVPGGSESPLYIAEIKELGYAQFFHDKDEFRGIFNIANYDASVACHKRIPGWDGKLKMQFIYDLSYGKTADVTITLKDQEGHRTVHKITVTVKK</sequence>
<feature type="domain" description="BIG2" evidence="1">
    <location>
        <begin position="46"/>
        <end position="125"/>
    </location>
</feature>
<dbReference type="AlphaFoldDB" id="A0A9D2D589"/>
<dbReference type="Gene3D" id="2.60.40.1080">
    <property type="match status" value="1"/>
</dbReference>
<accession>A0A9D2D589</accession>
<protein>
    <submittedName>
        <fullName evidence="2">Ig-like domain-containing protein</fullName>
    </submittedName>
</protein>
<reference evidence="2" key="1">
    <citation type="journal article" date="2021" name="PeerJ">
        <title>Extensive microbial diversity within the chicken gut microbiome revealed by metagenomics and culture.</title>
        <authorList>
            <person name="Gilroy R."/>
            <person name="Ravi A."/>
            <person name="Getino M."/>
            <person name="Pursley I."/>
            <person name="Horton D.L."/>
            <person name="Alikhan N.F."/>
            <person name="Baker D."/>
            <person name="Gharbi K."/>
            <person name="Hall N."/>
            <person name="Watson M."/>
            <person name="Adriaenssens E.M."/>
            <person name="Foster-Nyarko E."/>
            <person name="Jarju S."/>
            <person name="Secka A."/>
            <person name="Antonio M."/>
            <person name="Oren A."/>
            <person name="Chaudhuri R.R."/>
            <person name="La Ragione R."/>
            <person name="Hildebrand F."/>
            <person name="Pallen M.J."/>
        </authorList>
    </citation>
    <scope>NUCLEOTIDE SEQUENCE</scope>
    <source>
        <strain evidence="2">CHK192-9172</strain>
    </source>
</reference>
<gene>
    <name evidence="2" type="ORF">IAA08_12245</name>
</gene>
<dbReference type="Pfam" id="PF02368">
    <property type="entry name" value="Big_2"/>
    <property type="match status" value="1"/>
</dbReference>
<dbReference type="EMBL" id="DXCH01000328">
    <property type="protein sequence ID" value="HIZ08691.1"/>
    <property type="molecule type" value="Genomic_DNA"/>
</dbReference>
<dbReference type="SUPFAM" id="SSF49373">
    <property type="entry name" value="Invasin/intimin cell-adhesion fragments"/>
    <property type="match status" value="1"/>
</dbReference>
<dbReference type="InterPro" id="IPR008964">
    <property type="entry name" value="Invasin/intimin_cell_adhesion"/>
</dbReference>
<organism evidence="2 3">
    <name type="scientific">Candidatus Eubacterium avistercoris</name>
    <dbReference type="NCBI Taxonomy" id="2838567"/>
    <lineage>
        <taxon>Bacteria</taxon>
        <taxon>Bacillati</taxon>
        <taxon>Bacillota</taxon>
        <taxon>Clostridia</taxon>
        <taxon>Eubacteriales</taxon>
        <taxon>Eubacteriaceae</taxon>
        <taxon>Eubacterium</taxon>
    </lineage>
</organism>
<dbReference type="InterPro" id="IPR003343">
    <property type="entry name" value="Big_2"/>
</dbReference>
<comment type="caution">
    <text evidence="2">The sequence shown here is derived from an EMBL/GenBank/DDBJ whole genome shotgun (WGS) entry which is preliminary data.</text>
</comment>
<reference evidence="2" key="2">
    <citation type="submission" date="2021-04" db="EMBL/GenBank/DDBJ databases">
        <authorList>
            <person name="Gilroy R."/>
        </authorList>
    </citation>
    <scope>NUCLEOTIDE SEQUENCE</scope>
    <source>
        <strain evidence="2">CHK192-9172</strain>
    </source>
</reference>
<evidence type="ECO:0000313" key="2">
    <source>
        <dbReference type="EMBL" id="HIZ08691.1"/>
    </source>
</evidence>
<dbReference type="Proteomes" id="UP000824024">
    <property type="component" value="Unassembled WGS sequence"/>
</dbReference>
<evidence type="ECO:0000313" key="3">
    <source>
        <dbReference type="Proteomes" id="UP000824024"/>
    </source>
</evidence>
<name>A0A9D2D589_9FIRM</name>
<dbReference type="SMART" id="SM00635">
    <property type="entry name" value="BID_2"/>
    <property type="match status" value="1"/>
</dbReference>